<gene>
    <name evidence="1" type="ORF">A6A04_17175</name>
</gene>
<name>A0A178MPU0_9PROT</name>
<protein>
    <recommendedName>
        <fullName evidence="3">Methyltransferase domain-containing protein</fullName>
    </recommendedName>
</protein>
<reference evidence="1 2" key="1">
    <citation type="submission" date="2016-04" db="EMBL/GenBank/DDBJ databases">
        <title>Draft genome sequence of freshwater magnetotactic bacteria Magnetospirillum marisnigri SP-1 and Magnetospirillum moscoviense BB-1.</title>
        <authorList>
            <person name="Koziaeva V."/>
            <person name="Dziuba M.V."/>
            <person name="Ivanov T.M."/>
            <person name="Kuznetsov B."/>
            <person name="Grouzdev D.S."/>
        </authorList>
    </citation>
    <scope>NUCLEOTIDE SEQUENCE [LARGE SCALE GENOMIC DNA]</scope>
    <source>
        <strain evidence="1 2">SP-1</strain>
    </source>
</reference>
<dbReference type="STRING" id="1285242.A6A04_17175"/>
<dbReference type="OrthoDB" id="5359408at2"/>
<accession>A0A178MPU0</accession>
<dbReference type="RefSeq" id="WP_068491940.1">
    <property type="nucleotide sequence ID" value="NZ_LWQT01000049.1"/>
</dbReference>
<sequence>MDWERYYDLAWRARAEAFEQLDAGSPSLARLLALFDDHERRFSLAASLDNSDEPAYEPVKGFDPDPLAGLDRLDTKLIRGIPTPVSPYLRFDVSRLLADLARGRDCIVELGSGYGRQLFEIWLQGGPSDARYLGAEPSAAGRDLQRRLAEREPGLTLSGHAFTFTDPDLSFVGEAKDSLVFTCWAAYAVPSVHPDFFKRLAALPGAVTCVFIEPIGYQVPGSKAHVEASDGAARHGFNSNFYGLFQQAMADGLMEPVNLSFDQYSQGPSRLQFISVLAAVKT</sequence>
<comment type="caution">
    <text evidence="1">The sequence shown here is derived from an EMBL/GenBank/DDBJ whole genome shotgun (WGS) entry which is preliminary data.</text>
</comment>
<keyword evidence="2" id="KW-1185">Reference proteome</keyword>
<evidence type="ECO:0000313" key="2">
    <source>
        <dbReference type="Proteomes" id="UP000078428"/>
    </source>
</evidence>
<dbReference type="EMBL" id="LWQT01000049">
    <property type="protein sequence ID" value="OAN50832.1"/>
    <property type="molecule type" value="Genomic_DNA"/>
</dbReference>
<evidence type="ECO:0000313" key="1">
    <source>
        <dbReference type="EMBL" id="OAN50832.1"/>
    </source>
</evidence>
<dbReference type="AlphaFoldDB" id="A0A178MPU0"/>
<evidence type="ECO:0008006" key="3">
    <source>
        <dbReference type="Google" id="ProtNLM"/>
    </source>
</evidence>
<dbReference type="Proteomes" id="UP000078428">
    <property type="component" value="Unassembled WGS sequence"/>
</dbReference>
<organism evidence="1 2">
    <name type="scientific">Paramagnetospirillum marisnigri</name>
    <dbReference type="NCBI Taxonomy" id="1285242"/>
    <lineage>
        <taxon>Bacteria</taxon>
        <taxon>Pseudomonadati</taxon>
        <taxon>Pseudomonadota</taxon>
        <taxon>Alphaproteobacteria</taxon>
        <taxon>Rhodospirillales</taxon>
        <taxon>Magnetospirillaceae</taxon>
        <taxon>Paramagnetospirillum</taxon>
    </lineage>
</organism>
<dbReference type="InterPro" id="IPR029063">
    <property type="entry name" value="SAM-dependent_MTases_sf"/>
</dbReference>
<dbReference type="SUPFAM" id="SSF53335">
    <property type="entry name" value="S-adenosyl-L-methionine-dependent methyltransferases"/>
    <property type="match status" value="1"/>
</dbReference>
<proteinExistence type="predicted"/>